<dbReference type="Proteomes" id="UP000784294">
    <property type="component" value="Unassembled WGS sequence"/>
</dbReference>
<dbReference type="Gene3D" id="1.10.287.110">
    <property type="entry name" value="DnaJ domain"/>
    <property type="match status" value="1"/>
</dbReference>
<dbReference type="EMBL" id="CAAALY010074296">
    <property type="protein sequence ID" value="VEL25494.1"/>
    <property type="molecule type" value="Genomic_DNA"/>
</dbReference>
<dbReference type="InterPro" id="IPR001623">
    <property type="entry name" value="DnaJ_domain"/>
</dbReference>
<dbReference type="GO" id="GO:0005737">
    <property type="term" value="C:cytoplasm"/>
    <property type="evidence" value="ECO:0007669"/>
    <property type="project" value="TreeGrafter"/>
</dbReference>
<feature type="compositionally biased region" description="Basic and acidic residues" evidence="1">
    <location>
        <begin position="193"/>
        <end position="204"/>
    </location>
</feature>
<dbReference type="InterPro" id="IPR018253">
    <property type="entry name" value="DnaJ_domain_CS"/>
</dbReference>
<proteinExistence type="predicted"/>
<dbReference type="InterPro" id="IPR036869">
    <property type="entry name" value="J_dom_sf"/>
</dbReference>
<reference evidence="3" key="1">
    <citation type="submission" date="2018-11" db="EMBL/GenBank/DDBJ databases">
        <authorList>
            <consortium name="Pathogen Informatics"/>
        </authorList>
    </citation>
    <scope>NUCLEOTIDE SEQUENCE</scope>
</reference>
<dbReference type="GO" id="GO:0051082">
    <property type="term" value="F:unfolded protein binding"/>
    <property type="evidence" value="ECO:0007669"/>
    <property type="project" value="TreeGrafter"/>
</dbReference>
<evidence type="ECO:0000256" key="1">
    <source>
        <dbReference type="SAM" id="MobiDB-lite"/>
    </source>
</evidence>
<feature type="compositionally biased region" description="Basic residues" evidence="1">
    <location>
        <begin position="182"/>
        <end position="192"/>
    </location>
</feature>
<comment type="caution">
    <text evidence="3">The sequence shown here is derived from an EMBL/GenBank/DDBJ whole genome shotgun (WGS) entry which is preliminary data.</text>
</comment>
<evidence type="ECO:0000313" key="4">
    <source>
        <dbReference type="Proteomes" id="UP000784294"/>
    </source>
</evidence>
<dbReference type="SMART" id="SM00271">
    <property type="entry name" value="DnaJ"/>
    <property type="match status" value="1"/>
</dbReference>
<dbReference type="Pfam" id="PF00226">
    <property type="entry name" value="DnaJ"/>
    <property type="match status" value="1"/>
</dbReference>
<dbReference type="OrthoDB" id="10250354at2759"/>
<feature type="region of interest" description="Disordered" evidence="1">
    <location>
        <begin position="170"/>
        <end position="204"/>
    </location>
</feature>
<sequence>MTSSGCYYAILGLPKHASQDDIRKAYRKLALKWHPDKNPNSKEEAEHRFKNISAAYEILSDTEKRSVYDRFGKEGLNRNKGTGSAGCYYRSRSSGSRSRRRTMPAGHGFFADLDPMFNEGDFASGFPFTFTFRDPKEVFREFFAEHMNMMNMAAEFAAANASGVDYMGNQQRRHSCTDNGHHHSHQRASTKHPRGDQKAGTDHPLDRRAHRHAFGGIGLMPMFDRLFDAEFASFDPSSRSVSNTRIPQHTTSAFFSFGPNGIVGGGTTSNNPSVRGTFRSTSTKFENGKRVTTRKIVQDGVETITIEENGVIKYKTVNGRQVAIANA</sequence>
<dbReference type="AlphaFoldDB" id="A0A448X1N3"/>
<keyword evidence="4" id="KW-1185">Reference proteome</keyword>
<organism evidence="3 4">
    <name type="scientific">Protopolystoma xenopodis</name>
    <dbReference type="NCBI Taxonomy" id="117903"/>
    <lineage>
        <taxon>Eukaryota</taxon>
        <taxon>Metazoa</taxon>
        <taxon>Spiralia</taxon>
        <taxon>Lophotrochozoa</taxon>
        <taxon>Platyhelminthes</taxon>
        <taxon>Monogenea</taxon>
        <taxon>Polyopisthocotylea</taxon>
        <taxon>Polystomatidea</taxon>
        <taxon>Polystomatidae</taxon>
        <taxon>Protopolystoma</taxon>
    </lineage>
</organism>
<dbReference type="SUPFAM" id="SSF46565">
    <property type="entry name" value="Chaperone J-domain"/>
    <property type="match status" value="1"/>
</dbReference>
<dbReference type="PROSITE" id="PS50076">
    <property type="entry name" value="DNAJ_2"/>
    <property type="match status" value="1"/>
</dbReference>
<dbReference type="PRINTS" id="PR00625">
    <property type="entry name" value="JDOMAIN"/>
</dbReference>
<feature type="domain" description="J" evidence="2">
    <location>
        <begin position="6"/>
        <end position="72"/>
    </location>
</feature>
<dbReference type="PANTHER" id="PTHR43948">
    <property type="entry name" value="DNAJ HOMOLOG SUBFAMILY B"/>
    <property type="match status" value="1"/>
</dbReference>
<name>A0A448X1N3_9PLAT</name>
<evidence type="ECO:0000313" key="3">
    <source>
        <dbReference type="EMBL" id="VEL25494.1"/>
    </source>
</evidence>
<evidence type="ECO:0000259" key="2">
    <source>
        <dbReference type="PROSITE" id="PS50076"/>
    </source>
</evidence>
<gene>
    <name evidence="3" type="ORF">PXEA_LOCUS18934</name>
</gene>
<protein>
    <recommendedName>
        <fullName evidence="2">J domain-containing protein</fullName>
    </recommendedName>
</protein>
<dbReference type="GO" id="GO:0051087">
    <property type="term" value="F:protein-folding chaperone binding"/>
    <property type="evidence" value="ECO:0007669"/>
    <property type="project" value="TreeGrafter"/>
</dbReference>
<accession>A0A448X1N3</accession>
<dbReference type="PROSITE" id="PS00636">
    <property type="entry name" value="DNAJ_1"/>
    <property type="match status" value="1"/>
</dbReference>
<dbReference type="GO" id="GO:0005634">
    <property type="term" value="C:nucleus"/>
    <property type="evidence" value="ECO:0007669"/>
    <property type="project" value="TreeGrafter"/>
</dbReference>
<dbReference type="PANTHER" id="PTHR43948:SF10">
    <property type="entry name" value="MRJ, ISOFORM E"/>
    <property type="match status" value="1"/>
</dbReference>
<dbReference type="GO" id="GO:0044183">
    <property type="term" value="F:protein folding chaperone"/>
    <property type="evidence" value="ECO:0007669"/>
    <property type="project" value="TreeGrafter"/>
</dbReference>
<dbReference type="CDD" id="cd06257">
    <property type="entry name" value="DnaJ"/>
    <property type="match status" value="1"/>
</dbReference>